<evidence type="ECO:0000259" key="5">
    <source>
        <dbReference type="PROSITE" id="PS50089"/>
    </source>
</evidence>
<dbReference type="InterPro" id="IPR027370">
    <property type="entry name" value="Znf-RING_euk"/>
</dbReference>
<reference evidence="7 8" key="1">
    <citation type="submission" date="2018-06" db="EMBL/GenBank/DDBJ databases">
        <title>Population genomics shows no distinction between pathogenic Candida krusei and environmental Pichia kudriavzevii: One species, four names.</title>
        <authorList>
            <person name="Douglass A.P."/>
            <person name="Offei B."/>
            <person name="Braun-Galleani S."/>
            <person name="Coughlan A.Y."/>
            <person name="Martos A."/>
            <person name="Ortiz-Merino R.A."/>
            <person name="Byrne K.P."/>
            <person name="Wolfe K.H."/>
        </authorList>
    </citation>
    <scope>NUCLEOTIDE SEQUENCE [LARGE SCALE GENOMIC DNA]</scope>
    <source>
        <strain evidence="7 8">CBS573</strain>
    </source>
</reference>
<dbReference type="RefSeq" id="XP_029321231.1">
    <property type="nucleotide sequence ID" value="XM_029465372.1"/>
</dbReference>
<keyword evidence="1 4" id="KW-0479">Metal-binding</keyword>
<evidence type="ECO:0000313" key="8">
    <source>
        <dbReference type="Proteomes" id="UP000249293"/>
    </source>
</evidence>
<dbReference type="Pfam" id="PF13445">
    <property type="entry name" value="zf-RING_UBOX"/>
    <property type="match status" value="1"/>
</dbReference>
<sequence length="418" mass="47944">MIVDCYLFSYFPDITSMSHSYTIPYSPWEDDYPKKVTSLSIDMKSLVYETPSRSLDHITCPICKHPFLKPYSTICGHTFCKACINESFKSVLGEKCPLDRVPLNVNDEAEVYPAPIILTNITDDLIVKCVNSEDGCTWRGERWSVRNHVLEKCAYTRIKCTCGLFCSRRMLLENKLITEDFHPVDRDGIAVCPHTKVSCEKCAVEVMLCEMDEHLQKHCTNNIVKCSGCHLSFPQMHLGNHTLNCQQIYVDCPGSKYGCTWKGQRELLTSIHMSDCVFLKLKGSLEQFEGRLTSLATENENLKLQMSTILDSVVQGKVQNLGYPLEIEEISGNLEVEKEYELDPVRLSMKNIRALVKELETNKNMTQLLAEENVALREQVKNQWTMIVQLQNQVQFMMIERRRQFASSGDLERLHTKL</sequence>
<dbReference type="PROSITE" id="PS50089">
    <property type="entry name" value="ZF_RING_2"/>
    <property type="match status" value="1"/>
</dbReference>
<dbReference type="KEGG" id="pkz:C5L36_0B09920"/>
<evidence type="ECO:0000256" key="1">
    <source>
        <dbReference type="ARBA" id="ARBA00022723"/>
    </source>
</evidence>
<dbReference type="GO" id="GO:0008270">
    <property type="term" value="F:zinc ion binding"/>
    <property type="evidence" value="ECO:0007669"/>
    <property type="project" value="UniProtKB-KW"/>
</dbReference>
<gene>
    <name evidence="7" type="ORF">C5L36_0B09920</name>
</gene>
<evidence type="ECO:0008006" key="9">
    <source>
        <dbReference type="Google" id="ProtNLM"/>
    </source>
</evidence>
<name>A0A2U9R363_PICKU</name>
<feature type="domain" description="RING-type" evidence="5">
    <location>
        <begin position="60"/>
        <end position="100"/>
    </location>
</feature>
<keyword evidence="3 4" id="KW-0862">Zinc</keyword>
<evidence type="ECO:0000256" key="4">
    <source>
        <dbReference type="PROSITE-ProRule" id="PRU00207"/>
    </source>
</evidence>
<evidence type="ECO:0000256" key="2">
    <source>
        <dbReference type="ARBA" id="ARBA00022771"/>
    </source>
</evidence>
<dbReference type="PROSITE" id="PS00518">
    <property type="entry name" value="ZF_RING_1"/>
    <property type="match status" value="1"/>
</dbReference>
<feature type="domain" description="TRAF-type" evidence="6">
    <location>
        <begin position="182"/>
        <end position="238"/>
    </location>
</feature>
<evidence type="ECO:0000256" key="3">
    <source>
        <dbReference type="ARBA" id="ARBA00022833"/>
    </source>
</evidence>
<dbReference type="SMART" id="SM00184">
    <property type="entry name" value="RING"/>
    <property type="match status" value="1"/>
</dbReference>
<feature type="zinc finger region" description="TRAF-type" evidence="4">
    <location>
        <begin position="182"/>
        <end position="238"/>
    </location>
</feature>
<dbReference type="GeneID" id="40383519"/>
<evidence type="ECO:0000313" key="7">
    <source>
        <dbReference type="EMBL" id="AWU75754.1"/>
    </source>
</evidence>
<dbReference type="InterPro" id="IPR013083">
    <property type="entry name" value="Znf_RING/FYVE/PHD"/>
</dbReference>
<dbReference type="InterPro" id="IPR001841">
    <property type="entry name" value="Znf_RING"/>
</dbReference>
<proteinExistence type="predicted"/>
<protein>
    <recommendedName>
        <fullName evidence="9">TNF receptor-associated factor 6</fullName>
    </recommendedName>
</protein>
<dbReference type="InterPro" id="IPR001293">
    <property type="entry name" value="Znf_TRAF"/>
</dbReference>
<dbReference type="OrthoDB" id="1630758at2759"/>
<organism evidence="7 8">
    <name type="scientific">Pichia kudriavzevii</name>
    <name type="common">Yeast</name>
    <name type="synonym">Issatchenkia orientalis</name>
    <dbReference type="NCBI Taxonomy" id="4909"/>
    <lineage>
        <taxon>Eukaryota</taxon>
        <taxon>Fungi</taxon>
        <taxon>Dikarya</taxon>
        <taxon>Ascomycota</taxon>
        <taxon>Saccharomycotina</taxon>
        <taxon>Pichiomycetes</taxon>
        <taxon>Pichiales</taxon>
        <taxon>Pichiaceae</taxon>
        <taxon>Pichia</taxon>
    </lineage>
</organism>
<dbReference type="SUPFAM" id="SSF57850">
    <property type="entry name" value="RING/U-box"/>
    <property type="match status" value="1"/>
</dbReference>
<keyword evidence="8" id="KW-1185">Reference proteome</keyword>
<dbReference type="PANTHER" id="PTHR10131:SF94">
    <property type="entry name" value="TNF RECEPTOR-ASSOCIATED FACTOR 4"/>
    <property type="match status" value="1"/>
</dbReference>
<dbReference type="EMBL" id="CP028774">
    <property type="protein sequence ID" value="AWU75754.1"/>
    <property type="molecule type" value="Genomic_DNA"/>
</dbReference>
<dbReference type="Proteomes" id="UP000249293">
    <property type="component" value="Chromosome 2"/>
</dbReference>
<dbReference type="InterPro" id="IPR017907">
    <property type="entry name" value="Znf_RING_CS"/>
</dbReference>
<keyword evidence="2 4" id="KW-0863">Zinc-finger</keyword>
<dbReference type="PANTHER" id="PTHR10131">
    <property type="entry name" value="TNF RECEPTOR ASSOCIATED FACTOR"/>
    <property type="match status" value="1"/>
</dbReference>
<dbReference type="STRING" id="4909.A0A2U9R363"/>
<dbReference type="VEuPathDB" id="FungiDB:C5L36_0B09920"/>
<accession>A0A2U9R363</accession>
<dbReference type="Gene3D" id="3.30.40.10">
    <property type="entry name" value="Zinc/RING finger domain, C3HC4 (zinc finger)"/>
    <property type="match status" value="2"/>
</dbReference>
<dbReference type="AlphaFoldDB" id="A0A2U9R363"/>
<dbReference type="PROSITE" id="PS50145">
    <property type="entry name" value="ZF_TRAF"/>
    <property type="match status" value="1"/>
</dbReference>
<evidence type="ECO:0000259" key="6">
    <source>
        <dbReference type="PROSITE" id="PS50145"/>
    </source>
</evidence>